<dbReference type="EMBL" id="BPRA01000004">
    <property type="protein sequence ID" value="GJE54535.1"/>
    <property type="molecule type" value="Genomic_DNA"/>
</dbReference>
<dbReference type="RefSeq" id="WP_238230883.1">
    <property type="nucleotide sequence ID" value="NZ_BPRA01000004.1"/>
</dbReference>
<comment type="caution">
    <text evidence="3">The sequence shown here is derived from an EMBL/GenBank/DDBJ whole genome shotgun (WGS) entry which is preliminary data.</text>
</comment>
<dbReference type="InterPro" id="IPR002711">
    <property type="entry name" value="HNH"/>
</dbReference>
<reference evidence="3" key="2">
    <citation type="submission" date="2021-08" db="EMBL/GenBank/DDBJ databases">
        <authorList>
            <person name="Tani A."/>
            <person name="Ola A."/>
            <person name="Ogura Y."/>
            <person name="Katsura K."/>
            <person name="Hayashi T."/>
        </authorList>
    </citation>
    <scope>NUCLEOTIDE SEQUENCE</scope>
    <source>
        <strain evidence="3">DSM 23674</strain>
    </source>
</reference>
<protein>
    <recommendedName>
        <fullName evidence="2">HNH nuclease domain-containing protein</fullName>
    </recommendedName>
</protein>
<accession>A0ABQ4TGL5</accession>
<dbReference type="CDD" id="cd00085">
    <property type="entry name" value="HNHc"/>
    <property type="match status" value="1"/>
</dbReference>
<feature type="region of interest" description="Disordered" evidence="1">
    <location>
        <begin position="82"/>
        <end position="131"/>
    </location>
</feature>
<name>A0ABQ4TGL5_9HYPH</name>
<dbReference type="Proteomes" id="UP001055101">
    <property type="component" value="Unassembled WGS sequence"/>
</dbReference>
<dbReference type="SMART" id="SM00507">
    <property type="entry name" value="HNHc"/>
    <property type="match status" value="1"/>
</dbReference>
<proteinExistence type="predicted"/>
<evidence type="ECO:0000259" key="2">
    <source>
        <dbReference type="SMART" id="SM00507"/>
    </source>
</evidence>
<organism evidence="3 4">
    <name type="scientific">Methylobacterium thuringiense</name>
    <dbReference type="NCBI Taxonomy" id="1003091"/>
    <lineage>
        <taxon>Bacteria</taxon>
        <taxon>Pseudomonadati</taxon>
        <taxon>Pseudomonadota</taxon>
        <taxon>Alphaproteobacteria</taxon>
        <taxon>Hyphomicrobiales</taxon>
        <taxon>Methylobacteriaceae</taxon>
        <taxon>Methylobacterium</taxon>
    </lineage>
</organism>
<feature type="domain" description="HNH nuclease" evidence="2">
    <location>
        <begin position="10"/>
        <end position="70"/>
    </location>
</feature>
<dbReference type="InterPro" id="IPR003615">
    <property type="entry name" value="HNH_nuc"/>
</dbReference>
<evidence type="ECO:0000256" key="1">
    <source>
        <dbReference type="SAM" id="MobiDB-lite"/>
    </source>
</evidence>
<reference evidence="3" key="1">
    <citation type="journal article" date="2021" name="Front. Microbiol.">
        <title>Comprehensive Comparative Genomics and Phenotyping of Methylobacterium Species.</title>
        <authorList>
            <person name="Alessa O."/>
            <person name="Ogura Y."/>
            <person name="Fujitani Y."/>
            <person name="Takami H."/>
            <person name="Hayashi T."/>
            <person name="Sahin N."/>
            <person name="Tani A."/>
        </authorList>
    </citation>
    <scope>NUCLEOTIDE SEQUENCE</scope>
    <source>
        <strain evidence="3">DSM 23674</strain>
    </source>
</reference>
<dbReference type="Pfam" id="PF01844">
    <property type="entry name" value="HNH"/>
    <property type="match status" value="1"/>
</dbReference>
<sequence>MSRREFGKPIQRAALARAGFVCEGILDTGSRCLTQVGHGRPVEFDHILPDWMGGEPSLENCSPLCPPCHRAKTAQDAANRAKTKRQADAFDGVKDPHRQKLQGRGFRPSPPQRSATRRIEKFQGTIMERGR</sequence>
<feature type="compositionally biased region" description="Basic and acidic residues" evidence="1">
    <location>
        <begin position="85"/>
        <end position="98"/>
    </location>
</feature>
<keyword evidence="4" id="KW-1185">Reference proteome</keyword>
<evidence type="ECO:0000313" key="4">
    <source>
        <dbReference type="Proteomes" id="UP001055101"/>
    </source>
</evidence>
<gene>
    <name evidence="3" type="ORF">EKPJFOCH_1013</name>
</gene>
<evidence type="ECO:0000313" key="3">
    <source>
        <dbReference type="EMBL" id="GJE54535.1"/>
    </source>
</evidence>
<dbReference type="Gene3D" id="1.10.30.50">
    <property type="match status" value="1"/>
</dbReference>